<protein>
    <submittedName>
        <fullName evidence="1">Uncharacterized protein</fullName>
    </submittedName>
</protein>
<evidence type="ECO:0000313" key="2">
    <source>
        <dbReference type="Proteomes" id="UP001153269"/>
    </source>
</evidence>
<accession>A0A9N7U6L1</accession>
<dbReference type="Proteomes" id="UP001153269">
    <property type="component" value="Unassembled WGS sequence"/>
</dbReference>
<sequence>MLNSQQTATTGSTPARLKVILKEINVEELTIPDGIPNSLDDLLRKIKSTFGLEGDMRVQYMEPDFGNDFFNLNSTTELQDLGTIKVIHQQTNQQCH</sequence>
<name>A0A9N7U6L1_PLEPL</name>
<dbReference type="AlphaFoldDB" id="A0A9N7U6L1"/>
<gene>
    <name evidence="1" type="ORF">PLEPLA_LOCUS13456</name>
</gene>
<comment type="caution">
    <text evidence="1">The sequence shown here is derived from an EMBL/GenBank/DDBJ whole genome shotgun (WGS) entry which is preliminary data.</text>
</comment>
<keyword evidence="2" id="KW-1185">Reference proteome</keyword>
<evidence type="ECO:0000313" key="1">
    <source>
        <dbReference type="EMBL" id="CAB1425526.1"/>
    </source>
</evidence>
<reference evidence="1" key="1">
    <citation type="submission" date="2020-03" db="EMBL/GenBank/DDBJ databases">
        <authorList>
            <person name="Weist P."/>
        </authorList>
    </citation>
    <scope>NUCLEOTIDE SEQUENCE</scope>
</reference>
<organism evidence="1 2">
    <name type="scientific">Pleuronectes platessa</name>
    <name type="common">European plaice</name>
    <dbReference type="NCBI Taxonomy" id="8262"/>
    <lineage>
        <taxon>Eukaryota</taxon>
        <taxon>Metazoa</taxon>
        <taxon>Chordata</taxon>
        <taxon>Craniata</taxon>
        <taxon>Vertebrata</taxon>
        <taxon>Euteleostomi</taxon>
        <taxon>Actinopterygii</taxon>
        <taxon>Neopterygii</taxon>
        <taxon>Teleostei</taxon>
        <taxon>Neoteleostei</taxon>
        <taxon>Acanthomorphata</taxon>
        <taxon>Carangaria</taxon>
        <taxon>Pleuronectiformes</taxon>
        <taxon>Pleuronectoidei</taxon>
        <taxon>Pleuronectidae</taxon>
        <taxon>Pleuronectes</taxon>
    </lineage>
</organism>
<proteinExistence type="predicted"/>
<dbReference type="EMBL" id="CADEAL010000812">
    <property type="protein sequence ID" value="CAB1425526.1"/>
    <property type="molecule type" value="Genomic_DNA"/>
</dbReference>